<organism evidence="6 7">
    <name type="scientific">Novosphingobium sediminis</name>
    <dbReference type="NCBI Taxonomy" id="707214"/>
    <lineage>
        <taxon>Bacteria</taxon>
        <taxon>Pseudomonadati</taxon>
        <taxon>Pseudomonadota</taxon>
        <taxon>Alphaproteobacteria</taxon>
        <taxon>Sphingomonadales</taxon>
        <taxon>Sphingomonadaceae</taxon>
        <taxon>Novosphingobium</taxon>
    </lineage>
</organism>
<dbReference type="SUPFAM" id="SSF46785">
    <property type="entry name" value="Winged helix' DNA-binding domain"/>
    <property type="match status" value="1"/>
</dbReference>
<accession>A0A512AKX7</accession>
<dbReference type="SUPFAM" id="SSF53850">
    <property type="entry name" value="Periplasmic binding protein-like II"/>
    <property type="match status" value="1"/>
</dbReference>
<dbReference type="EMBL" id="BJYR01000014">
    <property type="protein sequence ID" value="GEO00362.1"/>
    <property type="molecule type" value="Genomic_DNA"/>
</dbReference>
<dbReference type="Gene3D" id="3.40.190.10">
    <property type="entry name" value="Periplasmic binding protein-like II"/>
    <property type="match status" value="2"/>
</dbReference>
<comment type="similarity">
    <text evidence="1">Belongs to the LysR transcriptional regulatory family.</text>
</comment>
<evidence type="ECO:0000313" key="7">
    <source>
        <dbReference type="Proteomes" id="UP000321464"/>
    </source>
</evidence>
<dbReference type="CDD" id="cd08432">
    <property type="entry name" value="PBP2_GcdR_TrpI_HvrB_AmpR_like"/>
    <property type="match status" value="1"/>
</dbReference>
<keyword evidence="3" id="KW-0238">DNA-binding</keyword>
<keyword evidence="2" id="KW-0805">Transcription regulation</keyword>
<dbReference type="GO" id="GO:0006351">
    <property type="term" value="P:DNA-templated transcription"/>
    <property type="evidence" value="ECO:0007669"/>
    <property type="project" value="TreeGrafter"/>
</dbReference>
<dbReference type="InterPro" id="IPR000847">
    <property type="entry name" value="LysR_HTH_N"/>
</dbReference>
<dbReference type="PANTHER" id="PTHR30537">
    <property type="entry name" value="HTH-TYPE TRANSCRIPTIONAL REGULATOR"/>
    <property type="match status" value="1"/>
</dbReference>
<dbReference type="Proteomes" id="UP000321464">
    <property type="component" value="Unassembled WGS sequence"/>
</dbReference>
<dbReference type="RefSeq" id="WP_147159681.1">
    <property type="nucleotide sequence ID" value="NZ_BJYR01000014.1"/>
</dbReference>
<proteinExistence type="inferred from homology"/>
<evidence type="ECO:0000313" key="6">
    <source>
        <dbReference type="EMBL" id="GEO00362.1"/>
    </source>
</evidence>
<dbReference type="OrthoDB" id="9813056at2"/>
<dbReference type="FunFam" id="1.10.10.10:FF:000001">
    <property type="entry name" value="LysR family transcriptional regulator"/>
    <property type="match status" value="1"/>
</dbReference>
<gene>
    <name evidence="6" type="ORF">NSE01_21940</name>
</gene>
<evidence type="ECO:0000256" key="4">
    <source>
        <dbReference type="ARBA" id="ARBA00023163"/>
    </source>
</evidence>
<comment type="caution">
    <text evidence="6">The sequence shown here is derived from an EMBL/GenBank/DDBJ whole genome shotgun (WGS) entry which is preliminary data.</text>
</comment>
<dbReference type="GO" id="GO:0043565">
    <property type="term" value="F:sequence-specific DNA binding"/>
    <property type="evidence" value="ECO:0007669"/>
    <property type="project" value="TreeGrafter"/>
</dbReference>
<dbReference type="PRINTS" id="PR00039">
    <property type="entry name" value="HTHLYSR"/>
</dbReference>
<dbReference type="GO" id="GO:0003700">
    <property type="term" value="F:DNA-binding transcription factor activity"/>
    <property type="evidence" value="ECO:0007669"/>
    <property type="project" value="InterPro"/>
</dbReference>
<keyword evidence="4" id="KW-0804">Transcription</keyword>
<dbReference type="InterPro" id="IPR058163">
    <property type="entry name" value="LysR-type_TF_proteobact-type"/>
</dbReference>
<keyword evidence="7" id="KW-1185">Reference proteome</keyword>
<protein>
    <submittedName>
        <fullName evidence="6">LysR family transcriptional regulator</fullName>
    </submittedName>
</protein>
<dbReference type="InterPro" id="IPR005119">
    <property type="entry name" value="LysR_subst-bd"/>
</dbReference>
<dbReference type="Gene3D" id="1.10.10.10">
    <property type="entry name" value="Winged helix-like DNA-binding domain superfamily/Winged helix DNA-binding domain"/>
    <property type="match status" value="1"/>
</dbReference>
<dbReference type="InterPro" id="IPR036390">
    <property type="entry name" value="WH_DNA-bd_sf"/>
</dbReference>
<dbReference type="AlphaFoldDB" id="A0A512AKX7"/>
<dbReference type="Pfam" id="PF00126">
    <property type="entry name" value="HTH_1"/>
    <property type="match status" value="1"/>
</dbReference>
<name>A0A512AKX7_9SPHN</name>
<feature type="domain" description="HTH lysR-type" evidence="5">
    <location>
        <begin position="8"/>
        <end position="65"/>
    </location>
</feature>
<evidence type="ECO:0000259" key="5">
    <source>
        <dbReference type="PROSITE" id="PS50931"/>
    </source>
</evidence>
<evidence type="ECO:0000256" key="3">
    <source>
        <dbReference type="ARBA" id="ARBA00023125"/>
    </source>
</evidence>
<dbReference type="InterPro" id="IPR036388">
    <property type="entry name" value="WH-like_DNA-bd_sf"/>
</dbReference>
<dbReference type="PROSITE" id="PS50931">
    <property type="entry name" value="HTH_LYSR"/>
    <property type="match status" value="1"/>
</dbReference>
<dbReference type="PANTHER" id="PTHR30537:SF79">
    <property type="entry name" value="TRANSCRIPTIONAL REGULATOR-RELATED"/>
    <property type="match status" value="1"/>
</dbReference>
<sequence length="295" mass="32121">MRRSATLPPLPSLRAFAAVGRLLSFRKAGEELLITQSAVSHHVKQLEDYLGTALFERHGRTISLTPAGRSFLARVDAGFAAIEAGVREVRGDPSTVRVSLLPSFAANWLVPRLPRLRALNPDIVVDLDPSLETVDLGQGTADLAIRYGAPDWPGLEAECLMREAVTPVLSGNIKPLREPRDVLRHTLLLSRRETDWQVWAEACGVDLAEARTLQLVDYNLVLQAAAEGQGVAMGRLSLVRERLRTGALIAPLPVVSAPDGAAYWLLCAKGRAPSRSAAIFRQWLLAEARMFAEAA</sequence>
<dbReference type="Pfam" id="PF03466">
    <property type="entry name" value="LysR_substrate"/>
    <property type="match status" value="1"/>
</dbReference>
<evidence type="ECO:0000256" key="1">
    <source>
        <dbReference type="ARBA" id="ARBA00009437"/>
    </source>
</evidence>
<evidence type="ECO:0000256" key="2">
    <source>
        <dbReference type="ARBA" id="ARBA00023015"/>
    </source>
</evidence>
<reference evidence="6 7" key="1">
    <citation type="submission" date="2019-07" db="EMBL/GenBank/DDBJ databases">
        <title>Whole genome shotgun sequence of Novosphingobium sediminis NBRC 106119.</title>
        <authorList>
            <person name="Hosoyama A."/>
            <person name="Uohara A."/>
            <person name="Ohji S."/>
            <person name="Ichikawa N."/>
        </authorList>
    </citation>
    <scope>NUCLEOTIDE SEQUENCE [LARGE SCALE GENOMIC DNA]</scope>
    <source>
        <strain evidence="6 7">NBRC 106119</strain>
    </source>
</reference>